<dbReference type="Proteomes" id="UP001060085">
    <property type="component" value="Linkage Group LG07"/>
</dbReference>
<accession>A0ACB9ZWA7</accession>
<comment type="caution">
    <text evidence="1">The sequence shown here is derived from an EMBL/GenBank/DDBJ whole genome shotgun (WGS) entry which is preliminary data.</text>
</comment>
<dbReference type="EMBL" id="CM044707">
    <property type="protein sequence ID" value="KAI5652639.1"/>
    <property type="molecule type" value="Genomic_DNA"/>
</dbReference>
<reference evidence="2" key="1">
    <citation type="journal article" date="2023" name="Nat. Plants">
        <title>Single-cell RNA sequencing provides a high-resolution roadmap for understanding the multicellular compartmentation of specialized metabolism.</title>
        <authorList>
            <person name="Sun S."/>
            <person name="Shen X."/>
            <person name="Li Y."/>
            <person name="Li Y."/>
            <person name="Wang S."/>
            <person name="Li R."/>
            <person name="Zhang H."/>
            <person name="Shen G."/>
            <person name="Guo B."/>
            <person name="Wei J."/>
            <person name="Xu J."/>
            <person name="St-Pierre B."/>
            <person name="Chen S."/>
            <person name="Sun C."/>
        </authorList>
    </citation>
    <scope>NUCLEOTIDE SEQUENCE [LARGE SCALE GENOMIC DNA]</scope>
</reference>
<organism evidence="1 2">
    <name type="scientific">Catharanthus roseus</name>
    <name type="common">Madagascar periwinkle</name>
    <name type="synonym">Vinca rosea</name>
    <dbReference type="NCBI Taxonomy" id="4058"/>
    <lineage>
        <taxon>Eukaryota</taxon>
        <taxon>Viridiplantae</taxon>
        <taxon>Streptophyta</taxon>
        <taxon>Embryophyta</taxon>
        <taxon>Tracheophyta</taxon>
        <taxon>Spermatophyta</taxon>
        <taxon>Magnoliopsida</taxon>
        <taxon>eudicotyledons</taxon>
        <taxon>Gunneridae</taxon>
        <taxon>Pentapetalae</taxon>
        <taxon>asterids</taxon>
        <taxon>lamiids</taxon>
        <taxon>Gentianales</taxon>
        <taxon>Apocynaceae</taxon>
        <taxon>Rauvolfioideae</taxon>
        <taxon>Vinceae</taxon>
        <taxon>Catharanthinae</taxon>
        <taxon>Catharanthus</taxon>
    </lineage>
</organism>
<gene>
    <name evidence="1" type="ORF">M9H77_29826</name>
</gene>
<proteinExistence type="predicted"/>
<evidence type="ECO:0000313" key="1">
    <source>
        <dbReference type="EMBL" id="KAI5652639.1"/>
    </source>
</evidence>
<name>A0ACB9ZWA7_CATRO</name>
<keyword evidence="2" id="KW-1185">Reference proteome</keyword>
<evidence type="ECO:0000313" key="2">
    <source>
        <dbReference type="Proteomes" id="UP001060085"/>
    </source>
</evidence>
<sequence length="476" mass="53173">MEVEMEDTQTNSAKKLKHSEEAITKEIENSVNIAGSTSGSLSVDHPNGSNSDLSHHDGNDEGGVVDELEEANDISDYDDNDDDYMFDDDNDDDDYDDDDDDDCDYLSMQAQFDNVDLPPGVEASVTWLPEYTTSSSKSNPSSEKVQPDAAAPHTIAGVASISTGMTVAPTSMGITVESSSNGKEKVEDVDEIMAKYALFKSFDIVQDFSDHHYSNMGFQGQQPPKAWTKKVQDEWRILEKDLPDTIFVRVYETRMDLLRAVIIGPQGTPYHDGLFVFDVYFPPSYPDIPPMVYYYSGGLRLNPNLYDCGKVCLSLLNTWTGNGNEKWIPNKSTMLQVLVSIQALILNAKPFFNEPGHKSQYFGSEGEKQSNEYNENVFILSLKTMIYTVRRPPKHFEDLVAGHFRTCAHDILLACKAYKDGAHVGSLVKGKVPDGKAMEKSRPREFKDAVSKMMNGLISNFTRYGAKDLDQFRVQP</sequence>
<protein>
    <submittedName>
        <fullName evidence="1">Uncharacterized protein</fullName>
    </submittedName>
</protein>